<dbReference type="EMBL" id="JACHLI010000043">
    <property type="protein sequence ID" value="MBB4867626.1"/>
    <property type="molecule type" value="Genomic_DNA"/>
</dbReference>
<feature type="transmembrane region" description="Helical" evidence="1">
    <location>
        <begin position="41"/>
        <end position="65"/>
    </location>
</feature>
<proteinExistence type="predicted"/>
<organism evidence="2 3">
    <name type="scientific">Pseudomonas nitroreducens</name>
    <dbReference type="NCBI Taxonomy" id="46680"/>
    <lineage>
        <taxon>Bacteria</taxon>
        <taxon>Pseudomonadati</taxon>
        <taxon>Pseudomonadota</taxon>
        <taxon>Gammaproteobacteria</taxon>
        <taxon>Pseudomonadales</taxon>
        <taxon>Pseudomonadaceae</taxon>
        <taxon>Pseudomonas</taxon>
    </lineage>
</organism>
<evidence type="ECO:0000256" key="1">
    <source>
        <dbReference type="SAM" id="Phobius"/>
    </source>
</evidence>
<dbReference type="AlphaFoldDB" id="A0A7W7KRR2"/>
<evidence type="ECO:0000313" key="2">
    <source>
        <dbReference type="EMBL" id="MBB4867626.1"/>
    </source>
</evidence>
<keyword evidence="1" id="KW-1133">Transmembrane helix</keyword>
<gene>
    <name evidence="2" type="ORF">HNP46_006540</name>
</gene>
<evidence type="ECO:0000313" key="3">
    <source>
        <dbReference type="Proteomes" id="UP000566995"/>
    </source>
</evidence>
<name>A0A7W7KRR2_PSENT</name>
<reference evidence="2 3" key="1">
    <citation type="submission" date="2020-08" db="EMBL/GenBank/DDBJ databases">
        <title>Functional genomics of gut bacteria from endangered species of beetles.</title>
        <authorList>
            <person name="Carlos-Shanley C."/>
        </authorList>
    </citation>
    <scope>NUCLEOTIDE SEQUENCE [LARGE SCALE GENOMIC DNA]</scope>
    <source>
        <strain evidence="2 3">S00179</strain>
    </source>
</reference>
<keyword evidence="1" id="KW-0812">Transmembrane</keyword>
<sequence length="79" mass="9023">MLQLIAVCPLVPALLFLANIALLMSTYTIDLLMGWGHPFEWVLELLLSFENNLLISCGIYLVWLVTRFTRRTGLFAPRV</sequence>
<comment type="caution">
    <text evidence="2">The sequence shown here is derived from an EMBL/GenBank/DDBJ whole genome shotgun (WGS) entry which is preliminary data.</text>
</comment>
<accession>A0A7W7KRR2</accession>
<protein>
    <submittedName>
        <fullName evidence="2">Uncharacterized protein</fullName>
    </submittedName>
</protein>
<keyword evidence="1" id="KW-0472">Membrane</keyword>
<dbReference type="Proteomes" id="UP000566995">
    <property type="component" value="Unassembled WGS sequence"/>
</dbReference>